<feature type="region of interest" description="Disordered" evidence="1">
    <location>
        <begin position="237"/>
        <end position="265"/>
    </location>
</feature>
<feature type="domain" description="FMR1-interacting protein 1 conserved" evidence="2">
    <location>
        <begin position="283"/>
        <end position="315"/>
    </location>
</feature>
<dbReference type="InterPro" id="IPR039136">
    <property type="entry name" value="NUFIP1-like"/>
</dbReference>
<dbReference type="GeneID" id="105172298"/>
<feature type="compositionally biased region" description="Basic and acidic residues" evidence="1">
    <location>
        <begin position="395"/>
        <end position="405"/>
    </location>
</feature>
<dbReference type="AlphaFoldDB" id="A0A6I9UCW1"/>
<dbReference type="Proteomes" id="UP000504604">
    <property type="component" value="Linkage group LG10"/>
</dbReference>
<feature type="compositionally biased region" description="Polar residues" evidence="1">
    <location>
        <begin position="186"/>
        <end position="198"/>
    </location>
</feature>
<dbReference type="GO" id="GO:0000492">
    <property type="term" value="P:box C/D snoRNP assembly"/>
    <property type="evidence" value="ECO:0007669"/>
    <property type="project" value="TreeGrafter"/>
</dbReference>
<feature type="compositionally biased region" description="Basic and acidic residues" evidence="1">
    <location>
        <begin position="252"/>
        <end position="263"/>
    </location>
</feature>
<name>A0A6I9UCW1_SESIN</name>
<dbReference type="Gramene" id="SIN_1012326.t">
    <property type="protein sequence ID" value="SIN_1012326.t"/>
    <property type="gene ID" value="SIN_1012326"/>
</dbReference>
<dbReference type="Pfam" id="PF10453">
    <property type="entry name" value="NUFIP1"/>
    <property type="match status" value="1"/>
</dbReference>
<dbReference type="GO" id="GO:0003723">
    <property type="term" value="F:RNA binding"/>
    <property type="evidence" value="ECO:0007669"/>
    <property type="project" value="InterPro"/>
</dbReference>
<feature type="compositionally biased region" description="Polar residues" evidence="1">
    <location>
        <begin position="406"/>
        <end position="415"/>
    </location>
</feature>
<dbReference type="InParanoid" id="A0A6I9UCW1"/>
<dbReference type="InterPro" id="IPR019496">
    <property type="entry name" value="NUFIP1_cons_dom"/>
</dbReference>
<feature type="region of interest" description="Disordered" evidence="1">
    <location>
        <begin position="186"/>
        <end position="208"/>
    </location>
</feature>
<dbReference type="PANTHER" id="PTHR13309">
    <property type="entry name" value="NUCLEAR FRAGILE X MENTAL RETARDATION PROTEIN INTERACTING PROTEIN 1"/>
    <property type="match status" value="1"/>
</dbReference>
<gene>
    <name evidence="4" type="primary">LOC105172298</name>
</gene>
<dbReference type="RefSeq" id="XP_011091989.1">
    <property type="nucleotide sequence ID" value="XM_011093687.2"/>
</dbReference>
<dbReference type="OrthoDB" id="273070at2759"/>
<dbReference type="FunCoup" id="A0A6I9UCW1">
    <property type="interactions" value="685"/>
</dbReference>
<dbReference type="PANTHER" id="PTHR13309:SF0">
    <property type="entry name" value="FMR1-INTERACTING PROTEIN NUFIP1"/>
    <property type="match status" value="1"/>
</dbReference>
<sequence length="559" mass="62558">MLPHFNSHLRNPNNQLHVNAANASAPPQVMGNPGNFGPNPIQVRPQFQVGMLNNPPLVMPAFTNPNTYFSPAQFFPYPQGSVQNLSNNSLPQFFTHNSVNPPQFLPIGQLNVPSLVKNVNQLLQMQMPNCGPQSSGLFANALLGVSNGNGVMQQSVDGTGLKHINHNAAVTKDFGCAQAQRNENVFSPGSAKSQNNAGAATGMNDRNSSFRKSHNKNFIGNHKQDTSQRGFNKRQFNQRQNAHGNRNLKFNNENRAKGNKNNEVKNFNFSNSFEQIQAGKRRSLVVNYTEEEIQQWREARRKNYPSNANMERLKQNPTQTDVTHTVSKMRRQQLKEVLAKQAELGCEVAEIPSCYLSDSETQKGCRQQATKVFGKRGRFPNKFDKKGKFHQSDWFSKRQKPEKDGSANSQEQSDQFTKKQKLANCCATKPCTSNKEPSLLKKLLNSDIKRDKKHLLQVFRFMVMNSFFEDWPEKPLKFPLVVVKESGDVSELVEEPQAARGDTPDGLVSTTAENSWVCTVNFKNSSHGGVDALDKNAASCSRIYAEAEDEDEDEGVKPQ</sequence>
<evidence type="ECO:0000259" key="2">
    <source>
        <dbReference type="Pfam" id="PF10453"/>
    </source>
</evidence>
<keyword evidence="3" id="KW-1185">Reference proteome</keyword>
<evidence type="ECO:0000313" key="4">
    <source>
        <dbReference type="RefSeq" id="XP_011091989.1"/>
    </source>
</evidence>
<dbReference type="KEGG" id="sind:105172298"/>
<evidence type="ECO:0000256" key="1">
    <source>
        <dbReference type="SAM" id="MobiDB-lite"/>
    </source>
</evidence>
<feature type="compositionally biased region" description="Polar residues" evidence="1">
    <location>
        <begin position="237"/>
        <end position="250"/>
    </location>
</feature>
<protein>
    <submittedName>
        <fullName evidence="4">Uncharacterized protein LOC105172298</fullName>
    </submittedName>
</protein>
<reference evidence="4" key="1">
    <citation type="submission" date="2025-08" db="UniProtKB">
        <authorList>
            <consortium name="RefSeq"/>
        </authorList>
    </citation>
    <scope>IDENTIFICATION</scope>
</reference>
<accession>A0A6I9UCW1</accession>
<dbReference type="GO" id="GO:0005634">
    <property type="term" value="C:nucleus"/>
    <property type="evidence" value="ECO:0007669"/>
    <property type="project" value="TreeGrafter"/>
</dbReference>
<proteinExistence type="predicted"/>
<evidence type="ECO:0000313" key="3">
    <source>
        <dbReference type="Proteomes" id="UP000504604"/>
    </source>
</evidence>
<organism evidence="3 4">
    <name type="scientific">Sesamum indicum</name>
    <name type="common">Oriental sesame</name>
    <name type="synonym">Sesamum orientale</name>
    <dbReference type="NCBI Taxonomy" id="4182"/>
    <lineage>
        <taxon>Eukaryota</taxon>
        <taxon>Viridiplantae</taxon>
        <taxon>Streptophyta</taxon>
        <taxon>Embryophyta</taxon>
        <taxon>Tracheophyta</taxon>
        <taxon>Spermatophyta</taxon>
        <taxon>Magnoliopsida</taxon>
        <taxon>eudicotyledons</taxon>
        <taxon>Gunneridae</taxon>
        <taxon>Pentapetalae</taxon>
        <taxon>asterids</taxon>
        <taxon>lamiids</taxon>
        <taxon>Lamiales</taxon>
        <taxon>Pedaliaceae</taxon>
        <taxon>Sesamum</taxon>
    </lineage>
</organism>
<feature type="region of interest" description="Disordered" evidence="1">
    <location>
        <begin position="377"/>
        <end position="416"/>
    </location>
</feature>